<dbReference type="KEGG" id="bbae:FRD01_11320"/>
<dbReference type="InterPro" id="IPR030821">
    <property type="entry name" value="Synergist_CTERM"/>
</dbReference>
<dbReference type="OrthoDB" id="5476000at2"/>
<protein>
    <submittedName>
        <fullName evidence="1">SYNERG-CTERM sorting domain-containing protein</fullName>
    </submittedName>
</protein>
<sequence>MSRSWSARELLGFGVSKRAAVWLVGALFIAACSDDGCSDCSCGGFEQGPYPANAPHVELSGQVRITPSGLNFVEDNLGGIVAGALPDGLSFCVPESDMICQGSTCSDGSPGCDLSMTIDDASISTTPPDTLNVAVIIGGLDETLPIEILGAPCEAKLELRGNSSLPGQIEAGLPVTFSVDPITEDVQIQLGEILINFDDLKIEIDPGPDANFLERLTCESTDAVAGIGFVRDLITGQLTPELQTAVDDIVGEQLCRTCDASTPCSVGTCDEGVCRYPDDRCVPRTLGIEGKFLLGDALADFTEHPESAMDLVIKAADYTTVNDGVTIALRSGYEPDMLRRCVPSDPTRRPSDSPVALSNSIVGNTKPGGQPFMFGLGYHKRAVQHLLWSVWGSGATCLLVSSDSLDSFSLSTSLFASLLPSLRDVTASGSAVYIKIVPQKAPDVILGQNTVTPSGESYSIDDPLITIDWKDMDIHIYAFGQERWTRLFTLRGDLQVPVAIVPGMNQITPIIGDLSAAITNVRPIEYELVAEDEQKLKDLLPTLLGVALPALAGSLVDPIDLPDLLGLQLAIGQDDITSVDNNEMIAIYANLATTTQPYRLGVEPIITSSKVHYETKESGFPSPKVELGVMALPTDLFSSAEELEFSWRVGDGFWSHWTRSNKLQINDPTLVIPGAHRVEVRARYMGRPESESAIVAAQELVIDWDEPTVQIERNGLKLSAFVEDTVPQDVMVRWRLVGEGHDGSWSAWSSEREFVLTHVPDGLRVDVEARDREGRVSGDTRTIHQTLGSAPTEPKTGCNSAGGAPLWALLLLPLFFIRRKNALKALALTAVLLGTACSDDATTPSPCASCPDGTYCGPENSCVEGCQTAQDCAEGQQCSDGACVSQCEASCAEQCGPDAISSCGTDDVCVCTDYCDGGCEDGAFCCRDSNSCQVLEDPCGKTVCDEGFGPVVVQEPSGDEATCEIDAGACECQELPPLPLGFHGMYLSMAQAGSTTLVAAYNATYTDLMVGAFAGAGEPVWYFVDGVPTSGDVTGSLNGPRGGIRDRGDDLGTHTAIAVDSAGVAHIFYRDEEEGVMKYARGTGSGTDWSFETKAFDETVGAGFYPDALVKDGQVHVVYLADNVGEAGAGFNAEIRHATFAEGDAFSAVSADFGVVYTAGASNPCGGDCRAADRCFVAQSTCARPSNDCAGDCAEGTACFEGTCLAIYEEPAGSFPGTTGLLNQLQETTDGLILSFYDHRDWSGAYTVFDGSAWATPTFIGTPSGPYVSAVMDSNSEIHVAFMDPSAKRLAYRAPGGAVEMIADGLRDTSAGWIVNEIGEDVMLRFNANDELVALFQDATRHTLHLATRGGNGWTIQTLAGRDVFTGSHGFYATMLKAPEDIVVAAMTYQQREMPPYSEPVVYTP</sequence>
<reference evidence="1 2" key="1">
    <citation type="submission" date="2019-08" db="EMBL/GenBank/DDBJ databases">
        <authorList>
            <person name="Liang Q."/>
        </authorList>
    </citation>
    <scope>NUCLEOTIDE SEQUENCE [LARGE SCALE GENOMIC DNA]</scope>
    <source>
        <strain evidence="1 2">V1718</strain>
    </source>
</reference>
<organism evidence="1 2">
    <name type="scientific">Microvenator marinus</name>
    <dbReference type="NCBI Taxonomy" id="2600177"/>
    <lineage>
        <taxon>Bacteria</taxon>
        <taxon>Deltaproteobacteria</taxon>
        <taxon>Bradymonadales</taxon>
        <taxon>Microvenatoraceae</taxon>
        <taxon>Microvenator</taxon>
    </lineage>
</organism>
<dbReference type="Proteomes" id="UP000321595">
    <property type="component" value="Chromosome"/>
</dbReference>
<evidence type="ECO:0000313" key="1">
    <source>
        <dbReference type="EMBL" id="QED27813.1"/>
    </source>
</evidence>
<keyword evidence="2" id="KW-1185">Reference proteome</keyword>
<dbReference type="RefSeq" id="WP_146959681.1">
    <property type="nucleotide sequence ID" value="NZ_CP042467.1"/>
</dbReference>
<name>A0A5B8XUR3_9DELT</name>
<proteinExistence type="predicted"/>
<dbReference type="EMBL" id="CP042467">
    <property type="protein sequence ID" value="QED27813.1"/>
    <property type="molecule type" value="Genomic_DNA"/>
</dbReference>
<dbReference type="InterPro" id="IPR020008">
    <property type="entry name" value="GlyGly_CTERM"/>
</dbReference>
<evidence type="ECO:0000313" key="2">
    <source>
        <dbReference type="Proteomes" id="UP000321595"/>
    </source>
</evidence>
<dbReference type="SUPFAM" id="SSF89372">
    <property type="entry name" value="Fucose-specific lectin"/>
    <property type="match status" value="1"/>
</dbReference>
<gene>
    <name evidence="1" type="ORF">FRD01_11320</name>
</gene>
<dbReference type="NCBIfam" id="TIGR03501">
    <property type="entry name" value="GlyGly_CTERM"/>
    <property type="match status" value="1"/>
</dbReference>
<accession>A0A5B8XUR3</accession>
<dbReference type="NCBIfam" id="TIGR04564">
    <property type="entry name" value="Synergist_CTERM"/>
    <property type="match status" value="1"/>
</dbReference>
<dbReference type="PROSITE" id="PS51257">
    <property type="entry name" value="PROKAR_LIPOPROTEIN"/>
    <property type="match status" value="1"/>
</dbReference>